<dbReference type="STRING" id="471856.Jden_2244"/>
<keyword evidence="2" id="KW-1185">Reference proteome</keyword>
<dbReference type="RefSeq" id="WP_015772508.1">
    <property type="nucleotide sequence ID" value="NC_013174.1"/>
</dbReference>
<reference evidence="1 2" key="1">
    <citation type="journal article" date="2009" name="Stand. Genomic Sci.">
        <title>Complete genome sequence of Jonesia denitrificans type strain (Prevot 55134).</title>
        <authorList>
            <person name="Pukall R."/>
            <person name="Gehrich-Schroter G."/>
            <person name="Lapidus A."/>
            <person name="Nolan M."/>
            <person name="Glavina Del Rio T."/>
            <person name="Lucas S."/>
            <person name="Chen F."/>
            <person name="Tice H."/>
            <person name="Pitluck S."/>
            <person name="Cheng J.F."/>
            <person name="Copeland A."/>
            <person name="Saunders E."/>
            <person name="Brettin T."/>
            <person name="Detter J.C."/>
            <person name="Bruce D."/>
            <person name="Goodwin L."/>
            <person name="Pati A."/>
            <person name="Ivanova N."/>
            <person name="Mavromatis K."/>
            <person name="Ovchinnikova G."/>
            <person name="Chen A."/>
            <person name="Palaniappan K."/>
            <person name="Land M."/>
            <person name="Hauser L."/>
            <person name="Chang Y.J."/>
            <person name="Jeffries C.D."/>
            <person name="Chain P."/>
            <person name="Goker M."/>
            <person name="Bristow J."/>
            <person name="Eisen J.A."/>
            <person name="Markowitz V."/>
            <person name="Hugenholtz P."/>
            <person name="Kyrpides N.C."/>
            <person name="Klenk H.P."/>
            <person name="Han C."/>
        </authorList>
    </citation>
    <scope>NUCLEOTIDE SEQUENCE [LARGE SCALE GENOMIC DNA]</scope>
    <source>
        <strain evidence="2">ATCC 14870 / DSM 20603 / BCRC 15368 / CIP 55.134 / JCM 11481 / NBRC 15587 / NCTC 10816 / Prevot 55134</strain>
    </source>
</reference>
<dbReference type="PROSITE" id="PS51257">
    <property type="entry name" value="PROKAR_LIPOPROTEIN"/>
    <property type="match status" value="1"/>
</dbReference>
<dbReference type="HOGENOM" id="CLU_031285_3_1_11"/>
<evidence type="ECO:0000313" key="2">
    <source>
        <dbReference type="Proteomes" id="UP000000628"/>
    </source>
</evidence>
<evidence type="ECO:0000313" key="1">
    <source>
        <dbReference type="EMBL" id="ACV09880.1"/>
    </source>
</evidence>
<organism evidence="1 2">
    <name type="scientific">Jonesia denitrificans (strain ATCC 14870 / DSM 20603 / BCRC 15368 / CIP 55.134 / JCM 11481 / NBRC 15587 / NCTC 10816 / Prevot 55134)</name>
    <name type="common">Listeria denitrificans</name>
    <dbReference type="NCBI Taxonomy" id="471856"/>
    <lineage>
        <taxon>Bacteria</taxon>
        <taxon>Bacillati</taxon>
        <taxon>Actinomycetota</taxon>
        <taxon>Actinomycetes</taxon>
        <taxon>Micrococcales</taxon>
        <taxon>Jonesiaceae</taxon>
        <taxon>Jonesia</taxon>
    </lineage>
</organism>
<dbReference type="CDD" id="cd14748">
    <property type="entry name" value="PBP2_UgpB"/>
    <property type="match status" value="1"/>
</dbReference>
<protein>
    <submittedName>
        <fullName evidence="1">Extracellular solute-binding protein family 1</fullName>
    </submittedName>
</protein>
<dbReference type="eggNOG" id="COG1653">
    <property type="taxonomic scope" value="Bacteria"/>
</dbReference>
<dbReference type="InterPro" id="IPR050490">
    <property type="entry name" value="Bact_solute-bd_prot1"/>
</dbReference>
<dbReference type="OrthoDB" id="2510110at2"/>
<dbReference type="PROSITE" id="PS51318">
    <property type="entry name" value="TAT"/>
    <property type="match status" value="1"/>
</dbReference>
<name>C7R1Z2_JONDD</name>
<dbReference type="InterPro" id="IPR006311">
    <property type="entry name" value="TAT_signal"/>
</dbReference>
<sequence>MSRSAFGKVVDTQVSRRTILQASGLGALGFALAACSGPATGEELTNTQTDDVDWSTITPATEITWWSNHPGSSKDAEDELIRQFTEKTGIAVKLVTAGASYDEVAQRFQAASGTDSLPDLVIASDVWWFRYFLNGQIMPLDGVFTHLKVDTSDYNPTLYGDYEFDGAHYAAPYARSTPLFYYNKDVFKKAGLPDRGPRTWDEFEQWAPKLQEVLPADGAPLGLGVGTSWSAWWMLNVLWGRGATYSNEWDITLNTPEAIAAGEWVRELYHDKKFASIGNDTNADFAAGYFGCLIGSTGSLTGLLDAATFNLGASFLPEGPEGPGVPTGGTGLAIPSSRSPEQQLAAAMFLDFLTNAESTAFFSKSTGYMPVRTSATTGPTMTALYDEIPLYRVAIDQLAITRSQDWVRVFVPSGDQILSEGIEQIVLKNTPAQQAWESITPRLDRAFTENVEPYL</sequence>
<dbReference type="PANTHER" id="PTHR43649">
    <property type="entry name" value="ARABINOSE-BINDING PROTEIN-RELATED"/>
    <property type="match status" value="1"/>
</dbReference>
<accession>C7R1Z2</accession>
<dbReference type="SUPFAM" id="SSF53850">
    <property type="entry name" value="Periplasmic binding protein-like II"/>
    <property type="match status" value="1"/>
</dbReference>
<proteinExistence type="predicted"/>
<dbReference type="KEGG" id="jde:Jden_2244"/>
<dbReference type="EMBL" id="CP001706">
    <property type="protein sequence ID" value="ACV09880.1"/>
    <property type="molecule type" value="Genomic_DNA"/>
</dbReference>
<dbReference type="AlphaFoldDB" id="C7R1Z2"/>
<dbReference type="PANTHER" id="PTHR43649:SF30">
    <property type="entry name" value="ABC TRANSPORTER SUBSTRATE-BINDING PROTEIN"/>
    <property type="match status" value="1"/>
</dbReference>
<gene>
    <name evidence="1" type="ordered locus">Jden_2244</name>
</gene>
<dbReference type="InterPro" id="IPR006059">
    <property type="entry name" value="SBP"/>
</dbReference>
<dbReference type="Proteomes" id="UP000000628">
    <property type="component" value="Chromosome"/>
</dbReference>
<dbReference type="Pfam" id="PF13416">
    <property type="entry name" value="SBP_bac_8"/>
    <property type="match status" value="1"/>
</dbReference>
<dbReference type="Gene3D" id="3.40.190.10">
    <property type="entry name" value="Periplasmic binding protein-like II"/>
    <property type="match status" value="1"/>
</dbReference>